<dbReference type="Proteomes" id="UP000235672">
    <property type="component" value="Unassembled WGS sequence"/>
</dbReference>
<protein>
    <recommendedName>
        <fullName evidence="3">Tc1-like transposase DDE domain-containing protein</fullName>
    </recommendedName>
</protein>
<dbReference type="EMBL" id="KZ613559">
    <property type="protein sequence ID" value="PMD12210.1"/>
    <property type="molecule type" value="Genomic_DNA"/>
</dbReference>
<gene>
    <name evidence="1" type="ORF">NA56DRAFT_532557</name>
</gene>
<feature type="non-terminal residue" evidence="1">
    <location>
        <position position="1"/>
    </location>
</feature>
<reference evidence="1 2" key="1">
    <citation type="submission" date="2016-05" db="EMBL/GenBank/DDBJ databases">
        <title>A degradative enzymes factory behind the ericoid mycorrhizal symbiosis.</title>
        <authorList>
            <consortium name="DOE Joint Genome Institute"/>
            <person name="Martino E."/>
            <person name="Morin E."/>
            <person name="Grelet G."/>
            <person name="Kuo A."/>
            <person name="Kohler A."/>
            <person name="Daghino S."/>
            <person name="Barry K."/>
            <person name="Choi C."/>
            <person name="Cichocki N."/>
            <person name="Clum A."/>
            <person name="Copeland A."/>
            <person name="Hainaut M."/>
            <person name="Haridas S."/>
            <person name="Labutti K."/>
            <person name="Lindquist E."/>
            <person name="Lipzen A."/>
            <person name="Khouja H.-R."/>
            <person name="Murat C."/>
            <person name="Ohm R."/>
            <person name="Olson A."/>
            <person name="Spatafora J."/>
            <person name="Veneault-Fourrey C."/>
            <person name="Henrissat B."/>
            <person name="Grigoriev I."/>
            <person name="Martin F."/>
            <person name="Perotto S."/>
        </authorList>
    </citation>
    <scope>NUCLEOTIDE SEQUENCE [LARGE SCALE GENOMIC DNA]</scope>
    <source>
        <strain evidence="1 2">UAMH 7357</strain>
    </source>
</reference>
<name>A0A2J6PDU3_9HELO</name>
<keyword evidence="2" id="KW-1185">Reference proteome</keyword>
<proteinExistence type="predicted"/>
<accession>A0A2J6PDU3</accession>
<dbReference type="OrthoDB" id="3504114at2759"/>
<dbReference type="AlphaFoldDB" id="A0A2J6PDU3"/>
<evidence type="ECO:0000313" key="1">
    <source>
        <dbReference type="EMBL" id="PMD12210.1"/>
    </source>
</evidence>
<feature type="non-terminal residue" evidence="1">
    <location>
        <position position="76"/>
    </location>
</feature>
<evidence type="ECO:0000313" key="2">
    <source>
        <dbReference type="Proteomes" id="UP000235672"/>
    </source>
</evidence>
<organism evidence="1 2">
    <name type="scientific">Hyaloscypha hepaticicola</name>
    <dbReference type="NCBI Taxonomy" id="2082293"/>
    <lineage>
        <taxon>Eukaryota</taxon>
        <taxon>Fungi</taxon>
        <taxon>Dikarya</taxon>
        <taxon>Ascomycota</taxon>
        <taxon>Pezizomycotina</taxon>
        <taxon>Leotiomycetes</taxon>
        <taxon>Helotiales</taxon>
        <taxon>Hyaloscyphaceae</taxon>
        <taxon>Hyaloscypha</taxon>
    </lineage>
</organism>
<evidence type="ECO:0008006" key="3">
    <source>
        <dbReference type="Google" id="ProtNLM"/>
    </source>
</evidence>
<sequence length="76" mass="8909">WADLGVRVVVRWWLAKRERVSVLPVYTIKGYIHSITFSGIYITDIFEDFIINELLPLYNLYLGPRSVIIMDNISVH</sequence>